<proteinExistence type="predicted"/>
<accession>A0ABR8GYX1</accession>
<evidence type="ECO:0000313" key="1">
    <source>
        <dbReference type="EMBL" id="MBD2608349.1"/>
    </source>
</evidence>
<dbReference type="RefSeq" id="WP_029633585.1">
    <property type="nucleotide sequence ID" value="NZ_JACJTA010000091.1"/>
</dbReference>
<sequence length="211" mass="22866">MNYIAYISTKDGDSLAVRSTPNGEKIGFLTNGTEVSVNSEPVYAGNRNWVQIGANRWVAKEFLTVIKAARVVASRSSKTISGGLRVYETRLIDGTGKVVKTVRGVSGRANNQTPSHIANSQTPLPFGIYTFNYPGTVEFKGGEFGGVWSPVTPAFNTGRSEIGIHYDPSALLQNANSGTAGCFATPTVEERDTMTNFIRTYKPTHFIVYEG</sequence>
<comment type="caution">
    <text evidence="1">The sequence shown here is derived from an EMBL/GenBank/DDBJ whole genome shotgun (WGS) entry which is preliminary data.</text>
</comment>
<dbReference type="Gene3D" id="2.30.30.40">
    <property type="entry name" value="SH3 Domains"/>
    <property type="match status" value="1"/>
</dbReference>
<dbReference type="Proteomes" id="UP000660380">
    <property type="component" value="Unassembled WGS sequence"/>
</dbReference>
<dbReference type="EMBL" id="JACJTA010000091">
    <property type="protein sequence ID" value="MBD2608349.1"/>
    <property type="molecule type" value="Genomic_DNA"/>
</dbReference>
<reference evidence="1 2" key="1">
    <citation type="journal article" date="2020" name="ISME J.">
        <title>Comparative genomics reveals insights into cyanobacterial evolution and habitat adaptation.</title>
        <authorList>
            <person name="Chen M.Y."/>
            <person name="Teng W.K."/>
            <person name="Zhao L."/>
            <person name="Hu C.X."/>
            <person name="Zhou Y.K."/>
            <person name="Han B.P."/>
            <person name="Song L.R."/>
            <person name="Shu W.S."/>
        </authorList>
    </citation>
    <scope>NUCLEOTIDE SEQUENCE [LARGE SCALE GENOMIC DNA]</scope>
    <source>
        <strain evidence="1 2">FACHB-248</strain>
    </source>
</reference>
<name>A0ABR8GYX1_9CYAN</name>
<organism evidence="1 2">
    <name type="scientific">Scytonema hofmannii FACHB-248</name>
    <dbReference type="NCBI Taxonomy" id="1842502"/>
    <lineage>
        <taxon>Bacteria</taxon>
        <taxon>Bacillati</taxon>
        <taxon>Cyanobacteriota</taxon>
        <taxon>Cyanophyceae</taxon>
        <taxon>Nostocales</taxon>
        <taxon>Scytonemataceae</taxon>
        <taxon>Scytonema</taxon>
    </lineage>
</organism>
<evidence type="ECO:0000313" key="2">
    <source>
        <dbReference type="Proteomes" id="UP000660380"/>
    </source>
</evidence>
<keyword evidence="2" id="KW-1185">Reference proteome</keyword>
<protein>
    <submittedName>
        <fullName evidence="1">SH3 domain-containing protein</fullName>
    </submittedName>
</protein>
<gene>
    <name evidence="1" type="ORF">H6G81_28480</name>
</gene>